<organism evidence="2 3">
    <name type="scientific">Collybia nuda</name>
    <dbReference type="NCBI Taxonomy" id="64659"/>
    <lineage>
        <taxon>Eukaryota</taxon>
        <taxon>Fungi</taxon>
        <taxon>Dikarya</taxon>
        <taxon>Basidiomycota</taxon>
        <taxon>Agaricomycotina</taxon>
        <taxon>Agaricomycetes</taxon>
        <taxon>Agaricomycetidae</taxon>
        <taxon>Agaricales</taxon>
        <taxon>Tricholomatineae</taxon>
        <taxon>Clitocybaceae</taxon>
        <taxon>Collybia</taxon>
    </lineage>
</organism>
<keyword evidence="3" id="KW-1185">Reference proteome</keyword>
<accession>A0A9P5YC65</accession>
<evidence type="ECO:0008006" key="4">
    <source>
        <dbReference type="Google" id="ProtNLM"/>
    </source>
</evidence>
<evidence type="ECO:0000313" key="3">
    <source>
        <dbReference type="Proteomes" id="UP000807353"/>
    </source>
</evidence>
<name>A0A9P5YC65_9AGAR</name>
<feature type="signal peptide" evidence="1">
    <location>
        <begin position="1"/>
        <end position="27"/>
    </location>
</feature>
<evidence type="ECO:0000313" key="2">
    <source>
        <dbReference type="EMBL" id="KAF9465166.1"/>
    </source>
</evidence>
<evidence type="ECO:0000256" key="1">
    <source>
        <dbReference type="SAM" id="SignalP"/>
    </source>
</evidence>
<reference evidence="2" key="1">
    <citation type="submission" date="2020-11" db="EMBL/GenBank/DDBJ databases">
        <authorList>
            <consortium name="DOE Joint Genome Institute"/>
            <person name="Ahrendt S."/>
            <person name="Riley R."/>
            <person name="Andreopoulos W."/>
            <person name="Labutti K."/>
            <person name="Pangilinan J."/>
            <person name="Ruiz-Duenas F.J."/>
            <person name="Barrasa J.M."/>
            <person name="Sanchez-Garcia M."/>
            <person name="Camarero S."/>
            <person name="Miyauchi S."/>
            <person name="Serrano A."/>
            <person name="Linde D."/>
            <person name="Babiker R."/>
            <person name="Drula E."/>
            <person name="Ayuso-Fernandez I."/>
            <person name="Pacheco R."/>
            <person name="Padilla G."/>
            <person name="Ferreira P."/>
            <person name="Barriuso J."/>
            <person name="Kellner H."/>
            <person name="Castanera R."/>
            <person name="Alfaro M."/>
            <person name="Ramirez L."/>
            <person name="Pisabarro A.G."/>
            <person name="Kuo A."/>
            <person name="Tritt A."/>
            <person name="Lipzen A."/>
            <person name="He G."/>
            <person name="Yan M."/>
            <person name="Ng V."/>
            <person name="Cullen D."/>
            <person name="Martin F."/>
            <person name="Rosso M.-N."/>
            <person name="Henrissat B."/>
            <person name="Hibbett D."/>
            <person name="Martinez A.T."/>
            <person name="Grigoriev I.V."/>
        </authorList>
    </citation>
    <scope>NUCLEOTIDE SEQUENCE</scope>
    <source>
        <strain evidence="2">CBS 247.69</strain>
    </source>
</reference>
<comment type="caution">
    <text evidence="2">The sequence shown here is derived from an EMBL/GenBank/DDBJ whole genome shotgun (WGS) entry which is preliminary data.</text>
</comment>
<keyword evidence="1" id="KW-0732">Signal</keyword>
<dbReference type="EMBL" id="MU150249">
    <property type="protein sequence ID" value="KAF9465166.1"/>
    <property type="molecule type" value="Genomic_DNA"/>
</dbReference>
<gene>
    <name evidence="2" type="ORF">BDZ94DRAFT_1254689</name>
</gene>
<proteinExistence type="predicted"/>
<dbReference type="AlphaFoldDB" id="A0A9P5YC65"/>
<protein>
    <recommendedName>
        <fullName evidence="4">Secreted protein</fullName>
    </recommendedName>
</protein>
<sequence length="109" mass="12212">MFKVLLCQTAFAVPITLSSTWAPTGLALQVPNQSRAVHNSNLRLDFLLINRSAPLSKTQLVLETESIRGFSCTVLVLKRWSSSYAGTRVRFSRDRHLPEYNASYSLPLS</sequence>
<feature type="chain" id="PRO_5040262052" description="Secreted protein" evidence="1">
    <location>
        <begin position="28"/>
        <end position="109"/>
    </location>
</feature>
<dbReference type="Proteomes" id="UP000807353">
    <property type="component" value="Unassembled WGS sequence"/>
</dbReference>